<proteinExistence type="predicted"/>
<gene>
    <name evidence="1" type="ORF">V6N11_073805</name>
</gene>
<sequence>MQRSAVFVLPCLVAETAYQVWWYASCASRIPFLGIAWLSDTVACVTELSSRNIRRDRSDFTPFLDLNYLLFYGCLERPITAPIYDFTPGLYFHPFLSREEEEKEVENAATEAEEDNY</sequence>
<dbReference type="Proteomes" id="UP001396334">
    <property type="component" value="Unassembled WGS sequence"/>
</dbReference>
<dbReference type="EMBL" id="JBBPBN010000080">
    <property type="protein sequence ID" value="KAK8983387.1"/>
    <property type="molecule type" value="Genomic_DNA"/>
</dbReference>
<dbReference type="Pfam" id="PF12056">
    <property type="entry name" value="DUF3537"/>
    <property type="match status" value="1"/>
</dbReference>
<keyword evidence="2" id="KW-1185">Reference proteome</keyword>
<reference evidence="1 2" key="1">
    <citation type="journal article" date="2024" name="G3 (Bethesda)">
        <title>Genome assembly of Hibiscus sabdariffa L. provides insights into metabolisms of medicinal natural products.</title>
        <authorList>
            <person name="Kim T."/>
        </authorList>
    </citation>
    <scope>NUCLEOTIDE SEQUENCE [LARGE SCALE GENOMIC DNA]</scope>
    <source>
        <strain evidence="1">TK-2024</strain>
        <tissue evidence="1">Old leaves</tissue>
    </source>
</reference>
<accession>A0ABR2P540</accession>
<organism evidence="1 2">
    <name type="scientific">Hibiscus sabdariffa</name>
    <name type="common">roselle</name>
    <dbReference type="NCBI Taxonomy" id="183260"/>
    <lineage>
        <taxon>Eukaryota</taxon>
        <taxon>Viridiplantae</taxon>
        <taxon>Streptophyta</taxon>
        <taxon>Embryophyta</taxon>
        <taxon>Tracheophyta</taxon>
        <taxon>Spermatophyta</taxon>
        <taxon>Magnoliopsida</taxon>
        <taxon>eudicotyledons</taxon>
        <taxon>Gunneridae</taxon>
        <taxon>Pentapetalae</taxon>
        <taxon>rosids</taxon>
        <taxon>malvids</taxon>
        <taxon>Malvales</taxon>
        <taxon>Malvaceae</taxon>
        <taxon>Malvoideae</taxon>
        <taxon>Hibiscus</taxon>
    </lineage>
</organism>
<evidence type="ECO:0000313" key="2">
    <source>
        <dbReference type="Proteomes" id="UP001396334"/>
    </source>
</evidence>
<evidence type="ECO:0000313" key="1">
    <source>
        <dbReference type="EMBL" id="KAK8983387.1"/>
    </source>
</evidence>
<name>A0ABR2P540_9ROSI</name>
<evidence type="ECO:0008006" key="3">
    <source>
        <dbReference type="Google" id="ProtNLM"/>
    </source>
</evidence>
<comment type="caution">
    <text evidence="1">The sequence shown here is derived from an EMBL/GenBank/DDBJ whole genome shotgun (WGS) entry which is preliminary data.</text>
</comment>
<dbReference type="InterPro" id="IPR021924">
    <property type="entry name" value="DUF3537"/>
</dbReference>
<protein>
    <recommendedName>
        <fullName evidence="3">Secreted protein</fullName>
    </recommendedName>
</protein>